<evidence type="ECO:0000256" key="3">
    <source>
        <dbReference type="SAM" id="MobiDB-lite"/>
    </source>
</evidence>
<dbReference type="InterPro" id="IPR036047">
    <property type="entry name" value="F-box-like_dom_sf"/>
</dbReference>
<dbReference type="Gene3D" id="1.20.1280.50">
    <property type="match status" value="1"/>
</dbReference>
<keyword evidence="2" id="KW-0833">Ubl conjugation pathway</keyword>
<proteinExistence type="predicted"/>
<evidence type="ECO:0000256" key="2">
    <source>
        <dbReference type="ARBA" id="ARBA00022786"/>
    </source>
</evidence>
<name>A0A292Q1A9_9PEZI</name>
<reference evidence="5" key="1">
    <citation type="submission" date="2015-10" db="EMBL/GenBank/DDBJ databases">
        <authorList>
            <person name="Regsiter A."/>
            <person name="william w."/>
        </authorList>
    </citation>
    <scope>NUCLEOTIDE SEQUENCE</scope>
    <source>
        <strain evidence="5">Montdore</strain>
    </source>
</reference>
<feature type="domain" description="F-box" evidence="4">
    <location>
        <begin position="51"/>
        <end position="91"/>
    </location>
</feature>
<dbReference type="EMBL" id="LN890990">
    <property type="protein sequence ID" value="CUS12457.1"/>
    <property type="molecule type" value="Genomic_DNA"/>
</dbReference>
<dbReference type="InterPro" id="IPR001810">
    <property type="entry name" value="F-box_dom"/>
</dbReference>
<dbReference type="AlphaFoldDB" id="A0A292Q1A9"/>
<protein>
    <recommendedName>
        <fullName evidence="4">F-box domain-containing protein</fullName>
    </recommendedName>
</protein>
<dbReference type="InterPro" id="IPR045048">
    <property type="entry name" value="FBXO31/39"/>
</dbReference>
<dbReference type="PANTHER" id="PTHR10706:SF130">
    <property type="entry name" value="F-BOX ONLY PROTEIN 31"/>
    <property type="match status" value="1"/>
</dbReference>
<evidence type="ECO:0000259" key="4">
    <source>
        <dbReference type="SMART" id="SM00256"/>
    </source>
</evidence>
<accession>A0A292Q1A9</accession>
<feature type="compositionally biased region" description="Pro residues" evidence="3">
    <location>
        <begin position="27"/>
        <end position="37"/>
    </location>
</feature>
<gene>
    <name evidence="5" type="ORF">GSTUAT00003422001</name>
</gene>
<dbReference type="Pfam" id="PF12014">
    <property type="entry name" value="Cyclin_D1_bind"/>
    <property type="match status" value="1"/>
</dbReference>
<dbReference type="PANTHER" id="PTHR10706">
    <property type="entry name" value="F-BOX FAMILY PROTEIN"/>
    <property type="match status" value="1"/>
</dbReference>
<dbReference type="GO" id="GO:0016567">
    <property type="term" value="P:protein ubiquitination"/>
    <property type="evidence" value="ECO:0007669"/>
    <property type="project" value="UniProtKB-UniPathway"/>
</dbReference>
<evidence type="ECO:0000313" key="6">
    <source>
        <dbReference type="Proteomes" id="UP001412239"/>
    </source>
</evidence>
<dbReference type="Proteomes" id="UP001412239">
    <property type="component" value="Unassembled WGS sequence"/>
</dbReference>
<dbReference type="UniPathway" id="UPA00143"/>
<sequence length="447" mass="49906">MASSDEKANPTGIQSCPNGSYETVTPHPLPSSCPPSQSPDLPHVPAQILINFSEVVQLIFQNLDGISLARCSAVCSHWRELIDPSDPSAPDYLWARQASSLRLKSPTPYARFHDLYASLRDHLWLHGKIWMSNRSWTGYILLSTYNLETGAIDLTNVVATRPGSNDGEDSVPWSRNESIFVSSFDPQVSLWAPPLLSFDKDTVLDPNDNEIKPPTRERLSYCSLFRASAVPPEVQLSSKKYWPPPHIPATERTDDVLSCVNGSHENKPAHTDAIDSVFRIRKWVVFGGAPVPSVAMSRNGIDNQVETFATIREEHYTPDNDHPYRGIWVGDYNSHGCEFILFHQETPTKLKAVKITGDLNVPCGEITFVVDDLKAVTRIADEREWPGAKVISAKAQIASHQFESSEIIDAEMICVGPDDIALLWHFSPLSSHISRFRRVDIEGLIWT</sequence>
<evidence type="ECO:0000313" key="5">
    <source>
        <dbReference type="EMBL" id="CUS12457.1"/>
    </source>
</evidence>
<evidence type="ECO:0000256" key="1">
    <source>
        <dbReference type="ARBA" id="ARBA00004906"/>
    </source>
</evidence>
<keyword evidence="6" id="KW-1185">Reference proteome</keyword>
<comment type="pathway">
    <text evidence="1">Protein modification; protein ubiquitination.</text>
</comment>
<dbReference type="SUPFAM" id="SSF81383">
    <property type="entry name" value="F-box domain"/>
    <property type="match status" value="1"/>
</dbReference>
<dbReference type="Pfam" id="PF12937">
    <property type="entry name" value="F-box-like"/>
    <property type="match status" value="1"/>
</dbReference>
<organism evidence="5 6">
    <name type="scientific">Tuber aestivum</name>
    <name type="common">summer truffle</name>
    <dbReference type="NCBI Taxonomy" id="59557"/>
    <lineage>
        <taxon>Eukaryota</taxon>
        <taxon>Fungi</taxon>
        <taxon>Dikarya</taxon>
        <taxon>Ascomycota</taxon>
        <taxon>Pezizomycotina</taxon>
        <taxon>Pezizomycetes</taxon>
        <taxon>Pezizales</taxon>
        <taxon>Tuberaceae</taxon>
        <taxon>Tuber</taxon>
    </lineage>
</organism>
<dbReference type="CDD" id="cd09917">
    <property type="entry name" value="F-box_SF"/>
    <property type="match status" value="1"/>
</dbReference>
<feature type="region of interest" description="Disordered" evidence="3">
    <location>
        <begin position="1"/>
        <end position="38"/>
    </location>
</feature>
<feature type="compositionally biased region" description="Polar residues" evidence="3">
    <location>
        <begin position="11"/>
        <end position="23"/>
    </location>
</feature>
<dbReference type="SMART" id="SM00256">
    <property type="entry name" value="FBOX"/>
    <property type="match status" value="1"/>
</dbReference>